<proteinExistence type="predicted"/>
<feature type="transmembrane region" description="Helical" evidence="2">
    <location>
        <begin position="6"/>
        <end position="26"/>
    </location>
</feature>
<feature type="region of interest" description="Disordered" evidence="1">
    <location>
        <begin position="115"/>
        <end position="134"/>
    </location>
</feature>
<keyword evidence="2" id="KW-1133">Transmembrane helix</keyword>
<name>A0A481ZCX9_9VIRU</name>
<evidence type="ECO:0000256" key="2">
    <source>
        <dbReference type="SAM" id="Phobius"/>
    </source>
</evidence>
<gene>
    <name evidence="3" type="ORF">LCPAC406_00720</name>
</gene>
<reference evidence="3" key="1">
    <citation type="journal article" date="2019" name="MBio">
        <title>Virus Genomes from Deep Sea Sediments Expand the Ocean Megavirome and Support Independent Origins of Viral Gigantism.</title>
        <authorList>
            <person name="Backstrom D."/>
            <person name="Yutin N."/>
            <person name="Jorgensen S.L."/>
            <person name="Dharamshi J."/>
            <person name="Homa F."/>
            <person name="Zaremba-Niedwiedzka K."/>
            <person name="Spang A."/>
            <person name="Wolf Y.I."/>
            <person name="Koonin E.V."/>
            <person name="Ettema T.J."/>
        </authorList>
    </citation>
    <scope>NUCLEOTIDE SEQUENCE</scope>
</reference>
<dbReference type="EMBL" id="MK500604">
    <property type="protein sequence ID" value="QBK93758.1"/>
    <property type="molecule type" value="Genomic_DNA"/>
</dbReference>
<keyword evidence="2" id="KW-0812">Transmembrane</keyword>
<accession>A0A481ZCX9</accession>
<keyword evidence="2" id="KW-0472">Membrane</keyword>
<organism evidence="3">
    <name type="scientific">Pithovirus LCPAC406</name>
    <dbReference type="NCBI Taxonomy" id="2506599"/>
    <lineage>
        <taxon>Viruses</taxon>
        <taxon>Pithoviruses</taxon>
    </lineage>
</organism>
<evidence type="ECO:0000313" key="3">
    <source>
        <dbReference type="EMBL" id="QBK93758.1"/>
    </source>
</evidence>
<evidence type="ECO:0008006" key="4">
    <source>
        <dbReference type="Google" id="ProtNLM"/>
    </source>
</evidence>
<sequence>MDQVKNPAVMGSAIAITAIAGTAVYFTKQTNAIKEDINTINEEIKILKTDDAQEKMNDRFFKAIEILTKNLSDMSNKIEYINKQIYVINETLAHNNMKIPENLRRRVYEHRQTYSDYSSHHHMSSAPVPQQRDLISDEIRSVMSSIKQ</sequence>
<protein>
    <recommendedName>
        <fullName evidence="4">Transmembrane protein</fullName>
    </recommendedName>
</protein>
<evidence type="ECO:0000256" key="1">
    <source>
        <dbReference type="SAM" id="MobiDB-lite"/>
    </source>
</evidence>